<evidence type="ECO:0000313" key="1">
    <source>
        <dbReference type="EMBL" id="KAL3273308.1"/>
    </source>
</evidence>
<keyword evidence="2" id="KW-1185">Reference proteome</keyword>
<reference evidence="1 2" key="1">
    <citation type="journal article" date="2021" name="BMC Biol.">
        <title>Horizontally acquired antibacterial genes associated with adaptive radiation of ladybird beetles.</title>
        <authorList>
            <person name="Li H.S."/>
            <person name="Tang X.F."/>
            <person name="Huang Y.H."/>
            <person name="Xu Z.Y."/>
            <person name="Chen M.L."/>
            <person name="Du X.Y."/>
            <person name="Qiu B.Y."/>
            <person name="Chen P.T."/>
            <person name="Zhang W."/>
            <person name="Slipinski A."/>
            <person name="Escalona H.E."/>
            <person name="Waterhouse R.M."/>
            <person name="Zwick A."/>
            <person name="Pang H."/>
        </authorList>
    </citation>
    <scope>NUCLEOTIDE SEQUENCE [LARGE SCALE GENOMIC DNA]</scope>
    <source>
        <strain evidence="1">SYSU2018</strain>
    </source>
</reference>
<dbReference type="Proteomes" id="UP001516400">
    <property type="component" value="Unassembled WGS sequence"/>
</dbReference>
<sequence>MKILVGINNFIRDLQTDEIETYYLETVSEQNELISKNRCWRVDNVGQFTLSGNRTFYSGGNLNQADRVLVYVKETIDCHHEVVDTRGQKVVEVTFRTAEGEMKMIAVYRSHEINVRIFMNALEDFLFNEKRTKCNFSIDDLNIDIASEEA</sequence>
<accession>A0ABD2N3X8</accession>
<comment type="caution">
    <text evidence="1">The sequence shown here is derived from an EMBL/GenBank/DDBJ whole genome shotgun (WGS) entry which is preliminary data.</text>
</comment>
<evidence type="ECO:0000313" key="2">
    <source>
        <dbReference type="Proteomes" id="UP001516400"/>
    </source>
</evidence>
<dbReference type="AlphaFoldDB" id="A0ABD2N3X8"/>
<gene>
    <name evidence="1" type="ORF">HHI36_014759</name>
</gene>
<proteinExistence type="predicted"/>
<protein>
    <submittedName>
        <fullName evidence="1">Uncharacterized protein</fullName>
    </submittedName>
</protein>
<name>A0ABD2N3X8_9CUCU</name>
<dbReference type="EMBL" id="JABFTP020000062">
    <property type="protein sequence ID" value="KAL3273308.1"/>
    <property type="molecule type" value="Genomic_DNA"/>
</dbReference>
<organism evidence="1 2">
    <name type="scientific">Cryptolaemus montrouzieri</name>
    <dbReference type="NCBI Taxonomy" id="559131"/>
    <lineage>
        <taxon>Eukaryota</taxon>
        <taxon>Metazoa</taxon>
        <taxon>Ecdysozoa</taxon>
        <taxon>Arthropoda</taxon>
        <taxon>Hexapoda</taxon>
        <taxon>Insecta</taxon>
        <taxon>Pterygota</taxon>
        <taxon>Neoptera</taxon>
        <taxon>Endopterygota</taxon>
        <taxon>Coleoptera</taxon>
        <taxon>Polyphaga</taxon>
        <taxon>Cucujiformia</taxon>
        <taxon>Coccinelloidea</taxon>
        <taxon>Coccinellidae</taxon>
        <taxon>Scymninae</taxon>
        <taxon>Scymnini</taxon>
        <taxon>Cryptolaemus</taxon>
    </lineage>
</organism>